<dbReference type="AlphaFoldDB" id="A0A9D5AJY9"/>
<evidence type="ECO:0000313" key="1">
    <source>
        <dbReference type="EMBL" id="KAI5408440.1"/>
    </source>
</evidence>
<dbReference type="Gramene" id="Psat05G0432000-T1">
    <property type="protein sequence ID" value="KAI5408440.1"/>
    <property type="gene ID" value="KIW84_054320"/>
</dbReference>
<dbReference type="GO" id="GO:0032040">
    <property type="term" value="C:small-subunit processome"/>
    <property type="evidence" value="ECO:0007669"/>
    <property type="project" value="TreeGrafter"/>
</dbReference>
<dbReference type="EMBL" id="JAMSHJ010000005">
    <property type="protein sequence ID" value="KAI5408440.1"/>
    <property type="molecule type" value="Genomic_DNA"/>
</dbReference>
<protein>
    <submittedName>
        <fullName evidence="1">Uncharacterized protein</fullName>
    </submittedName>
</protein>
<sequence length="155" mass="16999">MATSIASQLETIRSITHVDFAPLKRPFTRPSILLDPKEVADIILESVCTIALQELVSGFFSMPLSTLQMLEYLIRGHKIHVCNSDDLILCASPYHGKRAFVQGLLQPLMVIGVKRIKLLWASSGVQGISDNKASTLMIVGLHGNKVALASKYLNI</sequence>
<dbReference type="PANTHER" id="PTHR13457:SF1">
    <property type="entry name" value="HEAT REPEAT-CONTAINING PROTEIN 1"/>
    <property type="match status" value="1"/>
</dbReference>
<dbReference type="GO" id="GO:0034455">
    <property type="term" value="C:t-UTP complex"/>
    <property type="evidence" value="ECO:0007669"/>
    <property type="project" value="TreeGrafter"/>
</dbReference>
<dbReference type="PANTHER" id="PTHR13457">
    <property type="entry name" value="BAP28"/>
    <property type="match status" value="1"/>
</dbReference>
<keyword evidence="2" id="KW-1185">Reference proteome</keyword>
<organism evidence="1 2">
    <name type="scientific">Pisum sativum</name>
    <name type="common">Garden pea</name>
    <name type="synonym">Lathyrus oleraceus</name>
    <dbReference type="NCBI Taxonomy" id="3888"/>
    <lineage>
        <taxon>Eukaryota</taxon>
        <taxon>Viridiplantae</taxon>
        <taxon>Streptophyta</taxon>
        <taxon>Embryophyta</taxon>
        <taxon>Tracheophyta</taxon>
        <taxon>Spermatophyta</taxon>
        <taxon>Magnoliopsida</taxon>
        <taxon>eudicotyledons</taxon>
        <taxon>Gunneridae</taxon>
        <taxon>Pentapetalae</taxon>
        <taxon>rosids</taxon>
        <taxon>fabids</taxon>
        <taxon>Fabales</taxon>
        <taxon>Fabaceae</taxon>
        <taxon>Papilionoideae</taxon>
        <taxon>50 kb inversion clade</taxon>
        <taxon>NPAAA clade</taxon>
        <taxon>Hologalegina</taxon>
        <taxon>IRL clade</taxon>
        <taxon>Fabeae</taxon>
        <taxon>Lathyrus</taxon>
    </lineage>
</organism>
<dbReference type="Proteomes" id="UP001058974">
    <property type="component" value="Chromosome 5"/>
</dbReference>
<dbReference type="InterPro" id="IPR040191">
    <property type="entry name" value="UTP10"/>
</dbReference>
<dbReference type="GO" id="GO:0030686">
    <property type="term" value="C:90S preribosome"/>
    <property type="evidence" value="ECO:0007669"/>
    <property type="project" value="TreeGrafter"/>
</dbReference>
<dbReference type="GO" id="GO:0030515">
    <property type="term" value="F:snoRNA binding"/>
    <property type="evidence" value="ECO:0007669"/>
    <property type="project" value="TreeGrafter"/>
</dbReference>
<comment type="caution">
    <text evidence="1">The sequence shown here is derived from an EMBL/GenBank/DDBJ whole genome shotgun (WGS) entry which is preliminary data.</text>
</comment>
<reference evidence="1 2" key="1">
    <citation type="journal article" date="2022" name="Nat. Genet.">
        <title>Improved pea reference genome and pan-genome highlight genomic features and evolutionary characteristics.</title>
        <authorList>
            <person name="Yang T."/>
            <person name="Liu R."/>
            <person name="Luo Y."/>
            <person name="Hu S."/>
            <person name="Wang D."/>
            <person name="Wang C."/>
            <person name="Pandey M.K."/>
            <person name="Ge S."/>
            <person name="Xu Q."/>
            <person name="Li N."/>
            <person name="Li G."/>
            <person name="Huang Y."/>
            <person name="Saxena R.K."/>
            <person name="Ji Y."/>
            <person name="Li M."/>
            <person name="Yan X."/>
            <person name="He Y."/>
            <person name="Liu Y."/>
            <person name="Wang X."/>
            <person name="Xiang C."/>
            <person name="Varshney R.K."/>
            <person name="Ding H."/>
            <person name="Gao S."/>
            <person name="Zong X."/>
        </authorList>
    </citation>
    <scope>NUCLEOTIDE SEQUENCE [LARGE SCALE GENOMIC DNA]</scope>
    <source>
        <strain evidence="1 2">cv. Zhongwan 6</strain>
    </source>
</reference>
<name>A0A9D5AJY9_PEA</name>
<proteinExistence type="predicted"/>
<gene>
    <name evidence="1" type="ORF">KIW84_054320</name>
</gene>
<accession>A0A9D5AJY9</accession>
<dbReference type="GO" id="GO:0000462">
    <property type="term" value="P:maturation of SSU-rRNA from tricistronic rRNA transcript (SSU-rRNA, 5.8S rRNA, LSU-rRNA)"/>
    <property type="evidence" value="ECO:0007669"/>
    <property type="project" value="TreeGrafter"/>
</dbReference>
<evidence type="ECO:0000313" key="2">
    <source>
        <dbReference type="Proteomes" id="UP001058974"/>
    </source>
</evidence>
<dbReference type="GO" id="GO:0045943">
    <property type="term" value="P:positive regulation of transcription by RNA polymerase I"/>
    <property type="evidence" value="ECO:0007669"/>
    <property type="project" value="TreeGrafter"/>
</dbReference>